<dbReference type="NCBIfam" id="TIGR00756">
    <property type="entry name" value="PPR"/>
    <property type="match status" value="7"/>
</dbReference>
<keyword evidence="3" id="KW-1185">Reference proteome</keyword>
<dbReference type="SUPFAM" id="SSF48452">
    <property type="entry name" value="TPR-like"/>
    <property type="match status" value="2"/>
</dbReference>
<dbReference type="GO" id="GO:0003723">
    <property type="term" value="F:RNA binding"/>
    <property type="evidence" value="ECO:0007669"/>
    <property type="project" value="InterPro"/>
</dbReference>
<dbReference type="InterPro" id="IPR002885">
    <property type="entry name" value="PPR_rpt"/>
</dbReference>
<dbReference type="InterPro" id="IPR046848">
    <property type="entry name" value="E_motif"/>
</dbReference>
<evidence type="ECO:0000256" key="1">
    <source>
        <dbReference type="ARBA" id="ARBA00022737"/>
    </source>
</evidence>
<keyword evidence="1" id="KW-0677">Repeat</keyword>
<dbReference type="AlphaFoldDB" id="A0A6P8EGR2"/>
<feature type="repeat" description="PPR" evidence="2">
    <location>
        <begin position="414"/>
        <end position="444"/>
    </location>
</feature>
<dbReference type="InterPro" id="IPR011990">
    <property type="entry name" value="TPR-like_helical_dom_sf"/>
</dbReference>
<reference evidence="4" key="2">
    <citation type="submission" date="2025-08" db="UniProtKB">
        <authorList>
            <consortium name="RefSeq"/>
        </authorList>
    </citation>
    <scope>IDENTIFICATION</scope>
    <source>
        <tissue evidence="4">Leaf</tissue>
    </source>
</reference>
<dbReference type="Gene3D" id="1.25.40.10">
    <property type="entry name" value="Tetratricopeptide repeat domain"/>
    <property type="match status" value="7"/>
</dbReference>
<evidence type="ECO:0000313" key="3">
    <source>
        <dbReference type="Proteomes" id="UP000515151"/>
    </source>
</evidence>
<sequence length="929" mass="102469">MSGSSVIKLRAFSRIPGIRIGAPTEANPVVAGLSPFSTINKSFSTSDAHDVGDDQLFDEMPQRVPNKRSIHFDRVLSLLRTPAVLGDTAFPSTGHCLALKIGALSHLPVLTSLIMAYSRAGELCCCHYLFNEITDRDVIICNAMITALVDHGCFEEAMDLFSKMLSCEIGFSSTSLLLIVSSLICLGDLVQGRILHGLALRSGTLSDTSLCNALIDMYAKFGELLSSELVFHEMGSVRDTVSWNSVMSGFLHGNDPERCLLYFLGRARDGEKGDSVSLSCAISAASFLRNLRWGEVVHALSSKTGLENNPNNNSVANSLVSFYSACGHSAAAEMIFKEMVVKDTVSWNTVIEGLRLNGEIGEAFHLLHEMQFTAQNRPDKITLLTITSICADEMLLVEGRTVHGFILRGGMELDSSLRNSLMYMYAKCGRVEYALSLFESMIPRRDSVSWNTMISGYTQGGLNKAAQSLFREMLKGSLECSAVTLLAVLPSCDSPEFLIFGRLIHCWKLKSGFSYNNLVVNSIIYMYINCGELKTAFSLFRGDSDMKDVTSWNTVIGGCVQNYYFRESLDTFHLMMREGNASFDFVTLVSVLSACGNLELVSGGKLIHGLAIKALLGSETRVQNALMTMYGRCREIESARSVFTTGYKLNLCSWNCMISAFCQNKNPMEALNLFCHLDLEPDEFTITGIITACTQLGSITQGKQIHAHVYRFRLHKNPEICSALLDMYSNCGRLDLASQVFGELSNKSIIAWNSIISAYGYHGDGKKAIELFQEMCQRGNQPNNGTFTSLLSACSHSGLVKEGIYYYHHMFQDFGVEPIADHRVCVVDMLGRSGELLNAYRFIKQIAPRPESGPLGALLSWSNFYGDIELGREVAEALFKLDPENSGYYISLSNMYVAAGRWKEAVELRGVVEAKRLKKPPGYSLINVG</sequence>
<dbReference type="RefSeq" id="XP_031405664.1">
    <property type="nucleotide sequence ID" value="XM_031549804.1"/>
</dbReference>
<proteinExistence type="predicted"/>
<evidence type="ECO:0000256" key="2">
    <source>
        <dbReference type="PROSITE-ProRule" id="PRU00708"/>
    </source>
</evidence>
<dbReference type="InterPro" id="IPR046960">
    <property type="entry name" value="PPR_At4g14850-like_plant"/>
</dbReference>
<evidence type="ECO:0000313" key="4">
    <source>
        <dbReference type="RefSeq" id="XP_031405664.1"/>
    </source>
</evidence>
<feature type="repeat" description="PPR" evidence="2">
    <location>
        <begin position="748"/>
        <end position="782"/>
    </location>
</feature>
<organism evidence="3 4">
    <name type="scientific">Punica granatum</name>
    <name type="common">Pomegranate</name>
    <dbReference type="NCBI Taxonomy" id="22663"/>
    <lineage>
        <taxon>Eukaryota</taxon>
        <taxon>Viridiplantae</taxon>
        <taxon>Streptophyta</taxon>
        <taxon>Embryophyta</taxon>
        <taxon>Tracheophyta</taxon>
        <taxon>Spermatophyta</taxon>
        <taxon>Magnoliopsida</taxon>
        <taxon>eudicotyledons</taxon>
        <taxon>Gunneridae</taxon>
        <taxon>Pentapetalae</taxon>
        <taxon>rosids</taxon>
        <taxon>malvids</taxon>
        <taxon>Myrtales</taxon>
        <taxon>Lythraceae</taxon>
        <taxon>Punica</taxon>
    </lineage>
</organism>
<dbReference type="Pfam" id="PF01535">
    <property type="entry name" value="PPR"/>
    <property type="match status" value="9"/>
</dbReference>
<dbReference type="OrthoDB" id="732433at2759"/>
<feature type="repeat" description="PPR" evidence="2">
    <location>
        <begin position="343"/>
        <end position="373"/>
    </location>
</feature>
<dbReference type="PROSITE" id="PS51375">
    <property type="entry name" value="PPR"/>
    <property type="match status" value="7"/>
</dbReference>
<feature type="repeat" description="PPR" evidence="2">
    <location>
        <begin position="137"/>
        <end position="171"/>
    </location>
</feature>
<dbReference type="GeneID" id="116214390"/>
<feature type="repeat" description="PPR" evidence="2">
    <location>
        <begin position="446"/>
        <end position="480"/>
    </location>
</feature>
<dbReference type="FunFam" id="1.25.40.10:FF:000381">
    <property type="entry name" value="Pentatricopeptide repeat-containing protein"/>
    <property type="match status" value="1"/>
</dbReference>
<dbReference type="FunFam" id="1.25.40.10:FF:000090">
    <property type="entry name" value="Pentatricopeptide repeat-containing protein, chloroplastic"/>
    <property type="match status" value="1"/>
</dbReference>
<feature type="repeat" description="PPR" evidence="2">
    <location>
        <begin position="783"/>
        <end position="818"/>
    </location>
</feature>
<feature type="repeat" description="PPR" evidence="2">
    <location>
        <begin position="548"/>
        <end position="582"/>
    </location>
</feature>
<name>A0A6P8EGR2_PUNGR</name>
<dbReference type="PANTHER" id="PTHR24015">
    <property type="entry name" value="OS07G0578800 PROTEIN-RELATED"/>
    <property type="match status" value="1"/>
</dbReference>
<dbReference type="Pfam" id="PF20431">
    <property type="entry name" value="E_motif"/>
    <property type="match status" value="1"/>
</dbReference>
<dbReference type="PANTHER" id="PTHR24015:SF1991">
    <property type="entry name" value="OS01G0938000 PROTEIN"/>
    <property type="match status" value="1"/>
</dbReference>
<dbReference type="Pfam" id="PF13041">
    <property type="entry name" value="PPR_2"/>
    <property type="match status" value="2"/>
</dbReference>
<dbReference type="GO" id="GO:0009451">
    <property type="term" value="P:RNA modification"/>
    <property type="evidence" value="ECO:0007669"/>
    <property type="project" value="InterPro"/>
</dbReference>
<reference evidence="3" key="1">
    <citation type="journal article" date="2020" name="Plant Biotechnol. J.">
        <title>The pomegranate (Punica granatum L.) draft genome dissects genetic divergence between soft- and hard-seeded cultivars.</title>
        <authorList>
            <person name="Luo X."/>
            <person name="Li H."/>
            <person name="Wu Z."/>
            <person name="Yao W."/>
            <person name="Zhao P."/>
            <person name="Cao D."/>
            <person name="Yu H."/>
            <person name="Li K."/>
            <person name="Poudel K."/>
            <person name="Zhao D."/>
            <person name="Zhang F."/>
            <person name="Xia X."/>
            <person name="Chen L."/>
            <person name="Wang Q."/>
            <person name="Jing D."/>
            <person name="Cao S."/>
        </authorList>
    </citation>
    <scope>NUCLEOTIDE SEQUENCE [LARGE SCALE GENOMIC DNA]</scope>
    <source>
        <strain evidence="3">cv. Tunisia</strain>
    </source>
</reference>
<protein>
    <submittedName>
        <fullName evidence="4">Pentatricopeptide repeat-containing protein At4g19220, mitochondrial</fullName>
    </submittedName>
</protein>
<dbReference type="Proteomes" id="UP000515151">
    <property type="component" value="Chromosome 1"/>
</dbReference>
<accession>A0A6P8EGR2</accession>
<gene>
    <name evidence="4" type="primary">LOC116214390</name>
</gene>